<dbReference type="InterPro" id="IPR033010">
    <property type="entry name" value="Cdc20/Fizzy"/>
</dbReference>
<organism evidence="4 5">
    <name type="scientific">Catenaria anguillulae PL171</name>
    <dbReference type="NCBI Taxonomy" id="765915"/>
    <lineage>
        <taxon>Eukaryota</taxon>
        <taxon>Fungi</taxon>
        <taxon>Fungi incertae sedis</taxon>
        <taxon>Blastocladiomycota</taxon>
        <taxon>Blastocladiomycetes</taxon>
        <taxon>Blastocladiales</taxon>
        <taxon>Catenariaceae</taxon>
        <taxon>Catenaria</taxon>
    </lineage>
</organism>
<dbReference type="GO" id="GO:1990757">
    <property type="term" value="F:ubiquitin ligase activator activity"/>
    <property type="evidence" value="ECO:0007669"/>
    <property type="project" value="TreeGrafter"/>
</dbReference>
<dbReference type="Proteomes" id="UP000193411">
    <property type="component" value="Unassembled WGS sequence"/>
</dbReference>
<dbReference type="InterPro" id="IPR015943">
    <property type="entry name" value="WD40/YVTN_repeat-like_dom_sf"/>
</dbReference>
<dbReference type="SUPFAM" id="SSF50978">
    <property type="entry name" value="WD40 repeat-like"/>
    <property type="match status" value="1"/>
</dbReference>
<dbReference type="AlphaFoldDB" id="A0A1Y2HIS2"/>
<dbReference type="OrthoDB" id="10263272at2759"/>
<dbReference type="InterPro" id="IPR001680">
    <property type="entry name" value="WD40_rpt"/>
</dbReference>
<dbReference type="PANTHER" id="PTHR19918">
    <property type="entry name" value="CELL DIVISION CYCLE 20 CDC20 FIZZY -RELATED"/>
    <property type="match status" value="1"/>
</dbReference>
<evidence type="ECO:0000256" key="3">
    <source>
        <dbReference type="PROSITE-ProRule" id="PRU00221"/>
    </source>
</evidence>
<dbReference type="GO" id="GO:1905786">
    <property type="term" value="P:positive regulation of anaphase-promoting complex-dependent catabolic process"/>
    <property type="evidence" value="ECO:0007669"/>
    <property type="project" value="TreeGrafter"/>
</dbReference>
<evidence type="ECO:0000313" key="5">
    <source>
        <dbReference type="Proteomes" id="UP000193411"/>
    </source>
</evidence>
<keyword evidence="2" id="KW-0677">Repeat</keyword>
<dbReference type="GO" id="GO:0010997">
    <property type="term" value="F:anaphase-promoting complex binding"/>
    <property type="evidence" value="ECO:0007669"/>
    <property type="project" value="InterPro"/>
</dbReference>
<dbReference type="STRING" id="765915.A0A1Y2HIS2"/>
<reference evidence="4 5" key="1">
    <citation type="submission" date="2016-07" db="EMBL/GenBank/DDBJ databases">
        <title>Pervasive Adenine N6-methylation of Active Genes in Fungi.</title>
        <authorList>
            <consortium name="DOE Joint Genome Institute"/>
            <person name="Mondo S.J."/>
            <person name="Dannebaum R.O."/>
            <person name="Kuo R.C."/>
            <person name="Labutti K."/>
            <person name="Haridas S."/>
            <person name="Kuo A."/>
            <person name="Salamov A."/>
            <person name="Ahrendt S.R."/>
            <person name="Lipzen A."/>
            <person name="Sullivan W."/>
            <person name="Andreopoulos W.B."/>
            <person name="Clum A."/>
            <person name="Lindquist E."/>
            <person name="Daum C."/>
            <person name="Ramamoorthy G.K."/>
            <person name="Gryganskyi A."/>
            <person name="Culley D."/>
            <person name="Magnuson J.K."/>
            <person name="James T.Y."/>
            <person name="O'Malley M.A."/>
            <person name="Stajich J.E."/>
            <person name="Spatafora J.W."/>
            <person name="Visel A."/>
            <person name="Grigoriev I.V."/>
        </authorList>
    </citation>
    <scope>NUCLEOTIDE SEQUENCE [LARGE SCALE GENOMIC DNA]</scope>
    <source>
        <strain evidence="4 5">PL171</strain>
    </source>
</reference>
<evidence type="ECO:0000256" key="1">
    <source>
        <dbReference type="ARBA" id="ARBA00022574"/>
    </source>
</evidence>
<gene>
    <name evidence="4" type="ORF">BCR44DRAFT_1436306</name>
</gene>
<dbReference type="InterPro" id="IPR019775">
    <property type="entry name" value="WD40_repeat_CS"/>
</dbReference>
<protein>
    <submittedName>
        <fullName evidence="4">WD40-repeat-containing domain protein</fullName>
    </submittedName>
</protein>
<evidence type="ECO:0000313" key="4">
    <source>
        <dbReference type="EMBL" id="ORZ34490.1"/>
    </source>
</evidence>
<accession>A0A1Y2HIS2</accession>
<dbReference type="InterPro" id="IPR036322">
    <property type="entry name" value="WD40_repeat_dom_sf"/>
</dbReference>
<dbReference type="EMBL" id="MCFL01000028">
    <property type="protein sequence ID" value="ORZ34490.1"/>
    <property type="molecule type" value="Genomic_DNA"/>
</dbReference>
<dbReference type="SMART" id="SM00320">
    <property type="entry name" value="WD40"/>
    <property type="match status" value="3"/>
</dbReference>
<dbReference type="GO" id="GO:0005680">
    <property type="term" value="C:anaphase-promoting complex"/>
    <property type="evidence" value="ECO:0007669"/>
    <property type="project" value="TreeGrafter"/>
</dbReference>
<dbReference type="Gene3D" id="2.130.10.10">
    <property type="entry name" value="YVTN repeat-like/Quinoprotein amine dehydrogenase"/>
    <property type="match status" value="1"/>
</dbReference>
<dbReference type="GO" id="GO:0031145">
    <property type="term" value="P:anaphase-promoting complex-dependent catabolic process"/>
    <property type="evidence" value="ECO:0007669"/>
    <property type="project" value="TreeGrafter"/>
</dbReference>
<sequence length="404" mass="43686">MHLDVGCVTAVEAHPMGCDALVAVGTRDSQVVWMDVARDEIVGKVALTKLVDARSATGLESSASGRGHVCTAKWSPADPALCAVGTHKGDVVILDTRAPTASPSVGAMVVPGAHTSEACGLAWHASGKYLASGSFDQTVSLWDLRFLRTGMRGAPGREPLAEPQDQLTLNAATTKALAWCPWDSNVLAIGGGATGMCVSVWDALGSKQVQHRIATQAQVTHLHWSEIHCELVATLGICEDWQHQPGFAVFASAQDGYADVGKVNHLGEPFDTKPEKPRNRARPVHVCYSPCGKVTFTVDTYGRVAYYRLFDDGWDAGYDLLLNNTLEQVPWRGETKEDMILPRQREIHAPIGIPCKVWPWDEETSELFVPVWPDVDVPFAIAHNTEELWEDGGEESVAGDQEGG</sequence>
<keyword evidence="5" id="KW-1185">Reference proteome</keyword>
<name>A0A1Y2HIS2_9FUNG</name>
<evidence type="ECO:0000256" key="2">
    <source>
        <dbReference type="ARBA" id="ARBA00022737"/>
    </source>
</evidence>
<dbReference type="PROSITE" id="PS50294">
    <property type="entry name" value="WD_REPEATS_REGION"/>
    <property type="match status" value="1"/>
</dbReference>
<proteinExistence type="predicted"/>
<dbReference type="PROSITE" id="PS50082">
    <property type="entry name" value="WD_REPEATS_2"/>
    <property type="match status" value="1"/>
</dbReference>
<dbReference type="PANTHER" id="PTHR19918:SF5">
    <property type="entry name" value="MEIOSIS-SPECIFIC APC_C ACTIVATOR PROTEIN AMA1"/>
    <property type="match status" value="1"/>
</dbReference>
<dbReference type="PROSITE" id="PS00678">
    <property type="entry name" value="WD_REPEATS_1"/>
    <property type="match status" value="1"/>
</dbReference>
<keyword evidence="1 3" id="KW-0853">WD repeat</keyword>
<feature type="repeat" description="WD" evidence="3">
    <location>
        <begin position="111"/>
        <end position="145"/>
    </location>
</feature>
<comment type="caution">
    <text evidence="4">The sequence shown here is derived from an EMBL/GenBank/DDBJ whole genome shotgun (WGS) entry which is preliminary data.</text>
</comment>
<dbReference type="Pfam" id="PF00400">
    <property type="entry name" value="WD40"/>
    <property type="match status" value="1"/>
</dbReference>